<dbReference type="InterPro" id="IPR006668">
    <property type="entry name" value="Mg_transptr_MgtE_intracell_dom"/>
</dbReference>
<protein>
    <submittedName>
        <fullName evidence="3">Magnesium transporter MgtE</fullName>
    </submittedName>
</protein>
<gene>
    <name evidence="3" type="ORF">CLHOM_09050</name>
</gene>
<evidence type="ECO:0000259" key="2">
    <source>
        <dbReference type="PROSITE" id="PS51371"/>
    </source>
</evidence>
<dbReference type="PATRIC" id="fig|1121318.3.peg.910"/>
<dbReference type="PROSITE" id="PS51371">
    <property type="entry name" value="CBS"/>
    <property type="match status" value="2"/>
</dbReference>
<organism evidence="3 4">
    <name type="scientific">Clostridium homopropionicum DSM 5847</name>
    <dbReference type="NCBI Taxonomy" id="1121318"/>
    <lineage>
        <taxon>Bacteria</taxon>
        <taxon>Bacillati</taxon>
        <taxon>Bacillota</taxon>
        <taxon>Clostridia</taxon>
        <taxon>Eubacteriales</taxon>
        <taxon>Clostridiaceae</taxon>
        <taxon>Clostridium</taxon>
    </lineage>
</organism>
<dbReference type="SMART" id="SM00116">
    <property type="entry name" value="CBS"/>
    <property type="match status" value="2"/>
</dbReference>
<dbReference type="InterPro" id="IPR038076">
    <property type="entry name" value="MgtE_N_sf"/>
</dbReference>
<dbReference type="PANTHER" id="PTHR43773">
    <property type="entry name" value="MAGNESIUM TRANSPORTER MGTE"/>
    <property type="match status" value="1"/>
</dbReference>
<dbReference type="Proteomes" id="UP000037043">
    <property type="component" value="Unassembled WGS sequence"/>
</dbReference>
<sequence>MRKLSSFYLSEALHRDIYDEYGDCIGKLTDIYVTTGDGYPKAIGYKVKSGGEVYNYEFRNVEFCNENGKIQIRARGVKDIIPRAYSYLLSKHLLDKQIVDVNGKKVVRVNDLRIASISNEIRVIAVETGFLALSRRYGIGWLIQLLYKLLRKHPNNKVIMWDDVESLEMVEDSLKISVPYKKISELHPADIADILEEVDLKYRNKIFESLDKHLAADTLEEIDPEIQVDILETMNQSKVPEILSNMSNDEIADILEELDEEAAEKLLMNLESDDVEKVRDLMKYEEETVGSIMNTDFVALNVNITAGDTIELLKELKPDEEISHYIYITDQNEKLQGVLTLNDLVFSDSNVKLKEIMNTEPIVLRDDEELDSAMSKFVKYNLITIPVIDNEEKLQGIVIINDIIEELFEDKWKKKFKRAV</sequence>
<feature type="domain" description="CBS" evidence="2">
    <location>
        <begin position="293"/>
        <end position="355"/>
    </location>
</feature>
<dbReference type="Pfam" id="PF00571">
    <property type="entry name" value="CBS"/>
    <property type="match status" value="2"/>
</dbReference>
<dbReference type="AlphaFoldDB" id="A0A0L6ZDA7"/>
<dbReference type="InterPro" id="IPR000644">
    <property type="entry name" value="CBS_dom"/>
</dbReference>
<name>A0A0L6ZDA7_9CLOT</name>
<dbReference type="GO" id="GO:0016020">
    <property type="term" value="C:membrane"/>
    <property type="evidence" value="ECO:0007669"/>
    <property type="project" value="InterPro"/>
</dbReference>
<dbReference type="GO" id="GO:0015095">
    <property type="term" value="F:magnesium ion transmembrane transporter activity"/>
    <property type="evidence" value="ECO:0007669"/>
    <property type="project" value="InterPro"/>
</dbReference>
<feature type="domain" description="CBS" evidence="2">
    <location>
        <begin position="357"/>
        <end position="414"/>
    </location>
</feature>
<comment type="caution">
    <text evidence="3">The sequence shown here is derived from an EMBL/GenBank/DDBJ whole genome shotgun (WGS) entry which is preliminary data.</text>
</comment>
<dbReference type="EMBL" id="LHUR01000012">
    <property type="protein sequence ID" value="KOA20763.1"/>
    <property type="molecule type" value="Genomic_DNA"/>
</dbReference>
<dbReference type="InterPro" id="IPR006669">
    <property type="entry name" value="MgtE_transporter"/>
</dbReference>
<dbReference type="SUPFAM" id="SSF54631">
    <property type="entry name" value="CBS-domain pair"/>
    <property type="match status" value="1"/>
</dbReference>
<dbReference type="Gene3D" id="1.25.60.10">
    <property type="entry name" value="MgtE N-terminal domain-like"/>
    <property type="match status" value="1"/>
</dbReference>
<dbReference type="RefSeq" id="WP_052220488.1">
    <property type="nucleotide sequence ID" value="NZ_LHUR01000012.1"/>
</dbReference>
<dbReference type="Pfam" id="PF05239">
    <property type="entry name" value="PRC"/>
    <property type="match status" value="1"/>
</dbReference>
<dbReference type="InterPro" id="IPR046342">
    <property type="entry name" value="CBS_dom_sf"/>
</dbReference>
<evidence type="ECO:0000313" key="3">
    <source>
        <dbReference type="EMBL" id="KOA20763.1"/>
    </source>
</evidence>
<keyword evidence="1" id="KW-0129">CBS domain</keyword>
<dbReference type="CDD" id="cd04606">
    <property type="entry name" value="CBS_pair_Mg_transporter"/>
    <property type="match status" value="1"/>
</dbReference>
<accession>A0A0L6ZDA7</accession>
<dbReference type="InterPro" id="IPR027275">
    <property type="entry name" value="PRC-brl_dom"/>
</dbReference>
<dbReference type="SMART" id="SM00924">
    <property type="entry name" value="MgtE_N"/>
    <property type="match status" value="1"/>
</dbReference>
<proteinExistence type="predicted"/>
<dbReference type="Pfam" id="PF03448">
    <property type="entry name" value="MgtE_N"/>
    <property type="match status" value="1"/>
</dbReference>
<evidence type="ECO:0000313" key="4">
    <source>
        <dbReference type="Proteomes" id="UP000037043"/>
    </source>
</evidence>
<dbReference type="Gene3D" id="3.10.580.10">
    <property type="entry name" value="CBS-domain"/>
    <property type="match status" value="1"/>
</dbReference>
<dbReference type="STRING" id="36844.SAMN04488501_10394"/>
<dbReference type="PANTHER" id="PTHR43773:SF1">
    <property type="entry name" value="MAGNESIUM TRANSPORTER MGTE"/>
    <property type="match status" value="1"/>
</dbReference>
<evidence type="ECO:0000256" key="1">
    <source>
        <dbReference type="PROSITE-ProRule" id="PRU00703"/>
    </source>
</evidence>
<keyword evidence="4" id="KW-1185">Reference proteome</keyword>
<dbReference type="SUPFAM" id="SSF158791">
    <property type="entry name" value="MgtE N-terminal domain-like"/>
    <property type="match status" value="1"/>
</dbReference>
<reference evidence="4" key="1">
    <citation type="submission" date="2015-08" db="EMBL/GenBank/DDBJ databases">
        <title>Genome sequence of the strict anaerobe Clostridium homopropionicum LuHBu1 (DSM 5847T).</title>
        <authorList>
            <person name="Poehlein A."/>
            <person name="Beck M."/>
            <person name="Schiel-Bengelsdorf B."/>
            <person name="Bengelsdorf F.R."/>
            <person name="Daniel R."/>
            <person name="Duerre P."/>
        </authorList>
    </citation>
    <scope>NUCLEOTIDE SEQUENCE [LARGE SCALE GENOMIC DNA]</scope>
    <source>
        <strain evidence="4">DSM 5847</strain>
    </source>
</reference>